<reference evidence="1 2" key="1">
    <citation type="journal article" date="2016" name="Sci. Rep.">
        <title>The Dendrobium catenatum Lindl. genome sequence provides insights into polysaccharide synthase, floral development and adaptive evolution.</title>
        <authorList>
            <person name="Zhang G.Q."/>
            <person name="Xu Q."/>
            <person name="Bian C."/>
            <person name="Tsai W.C."/>
            <person name="Yeh C.M."/>
            <person name="Liu K.W."/>
            <person name="Yoshida K."/>
            <person name="Zhang L.S."/>
            <person name="Chang S.B."/>
            <person name="Chen F."/>
            <person name="Shi Y."/>
            <person name="Su Y.Y."/>
            <person name="Zhang Y.Q."/>
            <person name="Chen L.J."/>
            <person name="Yin Y."/>
            <person name="Lin M."/>
            <person name="Huang H."/>
            <person name="Deng H."/>
            <person name="Wang Z.W."/>
            <person name="Zhu S.L."/>
            <person name="Zhao X."/>
            <person name="Deng C."/>
            <person name="Niu S.C."/>
            <person name="Huang J."/>
            <person name="Wang M."/>
            <person name="Liu G.H."/>
            <person name="Yang H.J."/>
            <person name="Xiao X.J."/>
            <person name="Hsiao Y.Y."/>
            <person name="Wu W.L."/>
            <person name="Chen Y.Y."/>
            <person name="Mitsuda N."/>
            <person name="Ohme-Takagi M."/>
            <person name="Luo Y.B."/>
            <person name="Van de Peer Y."/>
            <person name="Liu Z.J."/>
        </authorList>
    </citation>
    <scope>NUCLEOTIDE SEQUENCE [LARGE SCALE GENOMIC DNA]</scope>
    <source>
        <tissue evidence="1">The whole plant</tissue>
    </source>
</reference>
<evidence type="ECO:0000313" key="2">
    <source>
        <dbReference type="Proteomes" id="UP000233837"/>
    </source>
</evidence>
<gene>
    <name evidence="1" type="ORF">MA16_Dca018255</name>
</gene>
<dbReference type="AlphaFoldDB" id="A0A2I0XBD0"/>
<proteinExistence type="predicted"/>
<dbReference type="Proteomes" id="UP000233837">
    <property type="component" value="Unassembled WGS sequence"/>
</dbReference>
<dbReference type="EMBL" id="KZ501987">
    <property type="protein sequence ID" value="PKU85205.1"/>
    <property type="molecule type" value="Genomic_DNA"/>
</dbReference>
<reference evidence="1 2" key="2">
    <citation type="journal article" date="2017" name="Nature">
        <title>The Apostasia genome and the evolution of orchids.</title>
        <authorList>
            <person name="Zhang G.Q."/>
            <person name="Liu K.W."/>
            <person name="Li Z."/>
            <person name="Lohaus R."/>
            <person name="Hsiao Y.Y."/>
            <person name="Niu S.C."/>
            <person name="Wang J.Y."/>
            <person name="Lin Y.C."/>
            <person name="Xu Q."/>
            <person name="Chen L.J."/>
            <person name="Yoshida K."/>
            <person name="Fujiwara S."/>
            <person name="Wang Z.W."/>
            <person name="Zhang Y.Q."/>
            <person name="Mitsuda N."/>
            <person name="Wang M."/>
            <person name="Liu G.H."/>
            <person name="Pecoraro L."/>
            <person name="Huang H.X."/>
            <person name="Xiao X.J."/>
            <person name="Lin M."/>
            <person name="Wu X.Y."/>
            <person name="Wu W.L."/>
            <person name="Chen Y.Y."/>
            <person name="Chang S.B."/>
            <person name="Sakamoto S."/>
            <person name="Ohme-Takagi M."/>
            <person name="Yagi M."/>
            <person name="Zeng S.J."/>
            <person name="Shen C.Y."/>
            <person name="Yeh C.M."/>
            <person name="Luo Y.B."/>
            <person name="Tsai W.C."/>
            <person name="Van de Peer Y."/>
            <person name="Liu Z.J."/>
        </authorList>
    </citation>
    <scope>NUCLEOTIDE SEQUENCE [LARGE SCALE GENOMIC DNA]</scope>
    <source>
        <tissue evidence="1">The whole plant</tissue>
    </source>
</reference>
<accession>A0A2I0XBD0</accession>
<sequence length="71" mass="8164">MKEPQTHIKLTHKQIKMGFKKPLPFTAGFRRPLFKASRKELSQLGPTDELPKEEEKGGCSGFWRRGCFPFG</sequence>
<organism evidence="1 2">
    <name type="scientific">Dendrobium catenatum</name>
    <dbReference type="NCBI Taxonomy" id="906689"/>
    <lineage>
        <taxon>Eukaryota</taxon>
        <taxon>Viridiplantae</taxon>
        <taxon>Streptophyta</taxon>
        <taxon>Embryophyta</taxon>
        <taxon>Tracheophyta</taxon>
        <taxon>Spermatophyta</taxon>
        <taxon>Magnoliopsida</taxon>
        <taxon>Liliopsida</taxon>
        <taxon>Asparagales</taxon>
        <taxon>Orchidaceae</taxon>
        <taxon>Epidendroideae</taxon>
        <taxon>Malaxideae</taxon>
        <taxon>Dendrobiinae</taxon>
        <taxon>Dendrobium</taxon>
    </lineage>
</organism>
<evidence type="ECO:0000313" key="1">
    <source>
        <dbReference type="EMBL" id="PKU85205.1"/>
    </source>
</evidence>
<keyword evidence="2" id="KW-1185">Reference proteome</keyword>
<name>A0A2I0XBD0_9ASPA</name>
<protein>
    <submittedName>
        <fullName evidence="1">Uncharacterized protein</fullName>
    </submittedName>
</protein>